<organism evidence="1">
    <name type="scientific">marine sediment metagenome</name>
    <dbReference type="NCBI Taxonomy" id="412755"/>
    <lineage>
        <taxon>unclassified sequences</taxon>
        <taxon>metagenomes</taxon>
        <taxon>ecological metagenomes</taxon>
    </lineage>
</organism>
<reference evidence="1" key="1">
    <citation type="journal article" date="2015" name="Nature">
        <title>Complex archaea that bridge the gap between prokaryotes and eukaryotes.</title>
        <authorList>
            <person name="Spang A."/>
            <person name="Saw J.H."/>
            <person name="Jorgensen S.L."/>
            <person name="Zaremba-Niedzwiedzka K."/>
            <person name="Martijn J."/>
            <person name="Lind A.E."/>
            <person name="van Eijk R."/>
            <person name="Schleper C."/>
            <person name="Guy L."/>
            <person name="Ettema T.J."/>
        </authorList>
    </citation>
    <scope>NUCLEOTIDE SEQUENCE</scope>
</reference>
<dbReference type="AlphaFoldDB" id="A0A0F9AVE5"/>
<dbReference type="EMBL" id="LAZR01052682">
    <property type="protein sequence ID" value="KKK82424.1"/>
    <property type="molecule type" value="Genomic_DNA"/>
</dbReference>
<sequence length="31" mass="3576">VLARVRSPAWYYKGSLITKASVLEIKRRGKE</sequence>
<comment type="caution">
    <text evidence="1">The sequence shown here is derived from an EMBL/GenBank/DDBJ whole genome shotgun (WGS) entry which is preliminary data.</text>
</comment>
<proteinExistence type="predicted"/>
<feature type="non-terminal residue" evidence="1">
    <location>
        <position position="1"/>
    </location>
</feature>
<name>A0A0F9AVE5_9ZZZZ</name>
<protein>
    <submittedName>
        <fullName evidence="1">Uncharacterized protein</fullName>
    </submittedName>
</protein>
<gene>
    <name evidence="1" type="ORF">LCGC14_2803520</name>
</gene>
<accession>A0A0F9AVE5</accession>
<evidence type="ECO:0000313" key="1">
    <source>
        <dbReference type="EMBL" id="KKK82424.1"/>
    </source>
</evidence>